<name>A0A382C6T9_9ZZZZ</name>
<sequence length="147" mass="15273">MILPLASQERLSANFSLRSTLNWQSSGLLLSALLCVLFMGLACGDSSDMNSDVDEEGASPSVRITQPTDGVTVQGSSVLVTLQTSGLRIVPAGTFEDGTGHHHLVVNAPLPANGAPIPSTPGTHIHLGQAQTEYELTGLTSGEHSVI</sequence>
<feature type="domain" description="DUF4399" evidence="1">
    <location>
        <begin position="80"/>
        <end position="145"/>
    </location>
</feature>
<evidence type="ECO:0000313" key="2">
    <source>
        <dbReference type="EMBL" id="SVB21401.1"/>
    </source>
</evidence>
<dbReference type="EMBL" id="UINC01032929">
    <property type="protein sequence ID" value="SVB21401.1"/>
    <property type="molecule type" value="Genomic_DNA"/>
</dbReference>
<dbReference type="AlphaFoldDB" id="A0A382C6T9"/>
<accession>A0A382C6T9</accession>
<feature type="non-terminal residue" evidence="2">
    <location>
        <position position="147"/>
    </location>
</feature>
<evidence type="ECO:0000259" key="1">
    <source>
        <dbReference type="Pfam" id="PF14347"/>
    </source>
</evidence>
<proteinExistence type="predicted"/>
<organism evidence="2">
    <name type="scientific">marine metagenome</name>
    <dbReference type="NCBI Taxonomy" id="408172"/>
    <lineage>
        <taxon>unclassified sequences</taxon>
        <taxon>metagenomes</taxon>
        <taxon>ecological metagenomes</taxon>
    </lineage>
</organism>
<dbReference type="InterPro" id="IPR025512">
    <property type="entry name" value="DUF4399"/>
</dbReference>
<reference evidence="2" key="1">
    <citation type="submission" date="2018-05" db="EMBL/GenBank/DDBJ databases">
        <authorList>
            <person name="Lanie J.A."/>
            <person name="Ng W.-L."/>
            <person name="Kazmierczak K.M."/>
            <person name="Andrzejewski T.M."/>
            <person name="Davidsen T.M."/>
            <person name="Wayne K.J."/>
            <person name="Tettelin H."/>
            <person name="Glass J.I."/>
            <person name="Rusch D."/>
            <person name="Podicherti R."/>
            <person name="Tsui H.-C.T."/>
            <person name="Winkler M.E."/>
        </authorList>
    </citation>
    <scope>NUCLEOTIDE SEQUENCE</scope>
</reference>
<gene>
    <name evidence="2" type="ORF">METZ01_LOCUS174255</name>
</gene>
<protein>
    <recommendedName>
        <fullName evidence="1">DUF4399 domain-containing protein</fullName>
    </recommendedName>
</protein>
<dbReference type="Pfam" id="PF14347">
    <property type="entry name" value="DUF4399"/>
    <property type="match status" value="1"/>
</dbReference>